<protein>
    <submittedName>
        <fullName evidence="3">Glycosyltransferase</fullName>
    </submittedName>
</protein>
<evidence type="ECO:0000313" key="3">
    <source>
        <dbReference type="EMBL" id="MVN93046.1"/>
    </source>
</evidence>
<evidence type="ECO:0000259" key="2">
    <source>
        <dbReference type="Pfam" id="PF00535"/>
    </source>
</evidence>
<dbReference type="PANTHER" id="PTHR43685:SF3">
    <property type="entry name" value="SLR2126 PROTEIN"/>
    <property type="match status" value="1"/>
</dbReference>
<evidence type="ECO:0000256" key="1">
    <source>
        <dbReference type="SAM" id="Phobius"/>
    </source>
</evidence>
<dbReference type="AlphaFoldDB" id="A0A6I4IHR3"/>
<dbReference type="Gene3D" id="3.90.550.10">
    <property type="entry name" value="Spore Coat Polysaccharide Biosynthesis Protein SpsA, Chain A"/>
    <property type="match status" value="1"/>
</dbReference>
<dbReference type="EMBL" id="WQLA01000008">
    <property type="protein sequence ID" value="MVN93046.1"/>
    <property type="molecule type" value="Genomic_DNA"/>
</dbReference>
<feature type="transmembrane region" description="Helical" evidence="1">
    <location>
        <begin position="264"/>
        <end position="281"/>
    </location>
</feature>
<dbReference type="GO" id="GO:0016740">
    <property type="term" value="F:transferase activity"/>
    <property type="evidence" value="ECO:0007669"/>
    <property type="project" value="UniProtKB-KW"/>
</dbReference>
<keyword evidence="1" id="KW-1133">Transmembrane helix</keyword>
<keyword evidence="1" id="KW-0472">Membrane</keyword>
<keyword evidence="4" id="KW-1185">Reference proteome</keyword>
<reference evidence="3 4" key="1">
    <citation type="submission" date="2019-12" db="EMBL/GenBank/DDBJ databases">
        <title>Mucilaginibacter sp. HME9299 genome sequencing and assembly.</title>
        <authorList>
            <person name="Kang H."/>
            <person name="Kim H."/>
            <person name="Joh K."/>
        </authorList>
    </citation>
    <scope>NUCLEOTIDE SEQUENCE [LARGE SCALE GENOMIC DNA]</scope>
    <source>
        <strain evidence="3 4">HME9299</strain>
    </source>
</reference>
<dbReference type="PANTHER" id="PTHR43685">
    <property type="entry name" value="GLYCOSYLTRANSFERASE"/>
    <property type="match status" value="1"/>
</dbReference>
<keyword evidence="1" id="KW-0812">Transmembrane</keyword>
<organism evidence="3 4">
    <name type="scientific">Mucilaginibacter aquatilis</name>
    <dbReference type="NCBI Taxonomy" id="1517760"/>
    <lineage>
        <taxon>Bacteria</taxon>
        <taxon>Pseudomonadati</taxon>
        <taxon>Bacteroidota</taxon>
        <taxon>Sphingobacteriia</taxon>
        <taxon>Sphingobacteriales</taxon>
        <taxon>Sphingobacteriaceae</taxon>
        <taxon>Mucilaginibacter</taxon>
    </lineage>
</organism>
<sequence>MSVIASVVIPTFKRPHLLRKCLEALLQQQFDKAAYEIIVVSDGPDSDTLKEVERFSGYEKPAVRYIALPGKKGPAAARNLGWKSAQGSVIAFTDDDCIPQKSWLQNMVNNCAPGQEIALTGKVIVPLNDERPTDYELNTANLQTADFITANCACTKLALERAGGFDENFSMAWREDSDLHFKLLKNGTPIKKVGNAVVVHPVRSAKWGVSIKEQKKTMFDALLYKKHPKLFKKKIRGVSPYLYYAIVIAFALLIAGLLSKNENLLVTGLVGWVTFTIYFIYKRLSATSLTASHIFEMVVTSLLIPFLSVYWQWYGALKYRVLFI</sequence>
<dbReference type="Proteomes" id="UP000434850">
    <property type="component" value="Unassembled WGS sequence"/>
</dbReference>
<dbReference type="OrthoDB" id="9801954at2"/>
<comment type="caution">
    <text evidence="3">The sequence shown here is derived from an EMBL/GenBank/DDBJ whole genome shotgun (WGS) entry which is preliminary data.</text>
</comment>
<dbReference type="CDD" id="cd00761">
    <property type="entry name" value="Glyco_tranf_GTA_type"/>
    <property type="match status" value="1"/>
</dbReference>
<feature type="transmembrane region" description="Helical" evidence="1">
    <location>
        <begin position="241"/>
        <end position="258"/>
    </location>
</feature>
<dbReference type="SUPFAM" id="SSF53448">
    <property type="entry name" value="Nucleotide-diphospho-sugar transferases"/>
    <property type="match status" value="1"/>
</dbReference>
<gene>
    <name evidence="3" type="ORF">GO816_18085</name>
</gene>
<proteinExistence type="predicted"/>
<accession>A0A6I4IHR3</accession>
<dbReference type="RefSeq" id="WP_157543364.1">
    <property type="nucleotide sequence ID" value="NZ_WQLA01000008.1"/>
</dbReference>
<dbReference type="Pfam" id="PF00535">
    <property type="entry name" value="Glycos_transf_2"/>
    <property type="match status" value="1"/>
</dbReference>
<keyword evidence="3" id="KW-0808">Transferase</keyword>
<dbReference type="InterPro" id="IPR050834">
    <property type="entry name" value="Glycosyltransf_2"/>
</dbReference>
<dbReference type="InterPro" id="IPR029044">
    <property type="entry name" value="Nucleotide-diphossugar_trans"/>
</dbReference>
<evidence type="ECO:0000313" key="4">
    <source>
        <dbReference type="Proteomes" id="UP000434850"/>
    </source>
</evidence>
<dbReference type="InterPro" id="IPR001173">
    <property type="entry name" value="Glyco_trans_2-like"/>
</dbReference>
<name>A0A6I4IHR3_9SPHI</name>
<feature type="transmembrane region" description="Helical" evidence="1">
    <location>
        <begin position="293"/>
        <end position="313"/>
    </location>
</feature>
<feature type="domain" description="Glycosyltransferase 2-like" evidence="2">
    <location>
        <begin position="6"/>
        <end position="116"/>
    </location>
</feature>